<evidence type="ECO:0000313" key="2">
    <source>
        <dbReference type="Proteomes" id="UP001165960"/>
    </source>
</evidence>
<gene>
    <name evidence="1" type="ORF">DSO57_1036969</name>
</gene>
<name>A0ACC2TXU7_9FUNG</name>
<organism evidence="1 2">
    <name type="scientific">Entomophthora muscae</name>
    <dbReference type="NCBI Taxonomy" id="34485"/>
    <lineage>
        <taxon>Eukaryota</taxon>
        <taxon>Fungi</taxon>
        <taxon>Fungi incertae sedis</taxon>
        <taxon>Zoopagomycota</taxon>
        <taxon>Entomophthoromycotina</taxon>
        <taxon>Entomophthoromycetes</taxon>
        <taxon>Entomophthorales</taxon>
        <taxon>Entomophthoraceae</taxon>
        <taxon>Entomophthora</taxon>
    </lineage>
</organism>
<dbReference type="EMBL" id="QTSX02001796">
    <property type="protein sequence ID" value="KAJ9079291.1"/>
    <property type="molecule type" value="Genomic_DNA"/>
</dbReference>
<accession>A0ACC2TXU7</accession>
<proteinExistence type="predicted"/>
<sequence length="63" mass="6905">MDSRPDLGNETQIAKNESVVLFFQENGKDAPGIKETQIIYCFLSSFYRLSVNLPGGVHVSGSV</sequence>
<reference evidence="1" key="1">
    <citation type="submission" date="2022-04" db="EMBL/GenBank/DDBJ databases">
        <title>Genome of the entomopathogenic fungus Entomophthora muscae.</title>
        <authorList>
            <person name="Elya C."/>
            <person name="Lovett B.R."/>
            <person name="Lee E."/>
            <person name="Macias A.M."/>
            <person name="Hajek A.E."/>
            <person name="De Bivort B.L."/>
            <person name="Kasson M.T."/>
            <person name="De Fine Licht H.H."/>
            <person name="Stajich J.E."/>
        </authorList>
    </citation>
    <scope>NUCLEOTIDE SEQUENCE</scope>
    <source>
        <strain evidence="1">Berkeley</strain>
    </source>
</reference>
<protein>
    <submittedName>
        <fullName evidence="1">Uncharacterized protein</fullName>
    </submittedName>
</protein>
<comment type="caution">
    <text evidence="1">The sequence shown here is derived from an EMBL/GenBank/DDBJ whole genome shotgun (WGS) entry which is preliminary data.</text>
</comment>
<keyword evidence="2" id="KW-1185">Reference proteome</keyword>
<dbReference type="Proteomes" id="UP001165960">
    <property type="component" value="Unassembled WGS sequence"/>
</dbReference>
<evidence type="ECO:0000313" key="1">
    <source>
        <dbReference type="EMBL" id="KAJ9079291.1"/>
    </source>
</evidence>